<evidence type="ECO:0000313" key="4">
    <source>
        <dbReference type="Proteomes" id="UP000584663"/>
    </source>
</evidence>
<dbReference type="RefSeq" id="WP_184107159.1">
    <property type="nucleotide sequence ID" value="NZ_JACHNX010000046.1"/>
</dbReference>
<dbReference type="EMBL" id="JAFHKU010000063">
    <property type="protein sequence ID" value="MBN3556773.1"/>
    <property type="molecule type" value="Genomic_DNA"/>
</dbReference>
<sequence>MDSAFDSAKWSGVSGAGKPLTFTVGARGNQTSSLPSGYNHGLRGPDGQVYWDGSYPNLRTDAYNRSYTVCWTNGGEVWGIRHFDVYGNGAVAYEGGYGSSAGSMAHLLRDISFVSTIVTYTSDEPSGNRLNEGLAAEMYNCGASRSVFGSSNFPAWSSYLLIGQKGVGEGNGTEYFSAGGPSSYVRATFSIVNGVPSIGGASIKDARDLAFSDGRGVDVLRGVAEGATVGAPSGTMVGNTEAQTVTNWAYTGQQDPAGRINRGETTTINGGRITTGSITANQIAANTITADRLNVTSLSALSANIGDVTAGVVRNASGSAKFDLNAGRIIFDNGSVMKVSGNGFGSSGQFIEWFGPRKANLADCTEANANYYLKTDGSSYFGGSLSAGTTKNAIGTTSTATNANVTTGLVGSRGGTRVVVLSYSWSWSQSVDKFQNEGSGSDLSAQIVLSRNGADVATRTATGSWYRDPAFSADEPGSYREGIGGSLTFTDNSGGTTVTYSARLTGRNTGPGPQNGSNRGGIATQNISIVQTEQ</sequence>
<keyword evidence="4" id="KW-1185">Reference proteome</keyword>
<accession>A0AA40ZVR5</accession>
<reference evidence="2 4" key="1">
    <citation type="submission" date="2020-08" db="EMBL/GenBank/DDBJ databases">
        <title>Genomic Encyclopedia of Type Strains, Phase IV (KMG-IV): sequencing the most valuable type-strain genomes for metagenomic binning, comparative biology and taxonomic classification.</title>
        <authorList>
            <person name="Goeker M."/>
        </authorList>
    </citation>
    <scope>NUCLEOTIDE SEQUENCE [LARGE SCALE GENOMIC DNA]</scope>
    <source>
        <strain evidence="2 4">DSM 14562</strain>
    </source>
</reference>
<organism evidence="3 5">
    <name type="scientific">Sphingomonas yabuuchiae</name>
    <dbReference type="NCBI Taxonomy" id="172044"/>
    <lineage>
        <taxon>Bacteria</taxon>
        <taxon>Pseudomonadati</taxon>
        <taxon>Pseudomonadota</taxon>
        <taxon>Alphaproteobacteria</taxon>
        <taxon>Sphingomonadales</taxon>
        <taxon>Sphingomonadaceae</taxon>
        <taxon>Sphingomonas</taxon>
    </lineage>
</organism>
<proteinExistence type="predicted"/>
<dbReference type="Proteomes" id="UP000584663">
    <property type="component" value="Unassembled WGS sequence"/>
</dbReference>
<dbReference type="AlphaFoldDB" id="A0AA40ZVR5"/>
<feature type="region of interest" description="Disordered" evidence="1">
    <location>
        <begin position="502"/>
        <end position="534"/>
    </location>
</feature>
<protein>
    <submittedName>
        <fullName evidence="3">Uncharacterized protein</fullName>
    </submittedName>
</protein>
<evidence type="ECO:0000313" key="3">
    <source>
        <dbReference type="EMBL" id="MBN3556773.1"/>
    </source>
</evidence>
<name>A0AA40ZVR5_9SPHN</name>
<dbReference type="Proteomes" id="UP000704529">
    <property type="component" value="Unassembled WGS sequence"/>
</dbReference>
<comment type="caution">
    <text evidence="3">The sequence shown here is derived from an EMBL/GenBank/DDBJ whole genome shotgun (WGS) entry which is preliminary data.</text>
</comment>
<dbReference type="EMBL" id="JACHNX010000046">
    <property type="protein sequence ID" value="MBB4611710.1"/>
    <property type="molecule type" value="Genomic_DNA"/>
</dbReference>
<evidence type="ECO:0000256" key="1">
    <source>
        <dbReference type="SAM" id="MobiDB-lite"/>
    </source>
</evidence>
<evidence type="ECO:0000313" key="5">
    <source>
        <dbReference type="Proteomes" id="UP000704529"/>
    </source>
</evidence>
<reference evidence="3" key="2">
    <citation type="submission" date="2021-01" db="EMBL/GenBank/DDBJ databases">
        <title>Genome Sequencing of Type Strains.</title>
        <authorList>
            <person name="Lemaire J.F."/>
            <person name="Inderbitzin P."/>
            <person name="Collins S.B."/>
            <person name="Wespe N."/>
            <person name="Knight-Connoni V."/>
        </authorList>
    </citation>
    <scope>NUCLEOTIDE SEQUENCE</scope>
    <source>
        <strain evidence="3">DSM 14562</strain>
    </source>
</reference>
<evidence type="ECO:0000313" key="2">
    <source>
        <dbReference type="EMBL" id="MBB4611710.1"/>
    </source>
</evidence>
<gene>
    <name evidence="2" type="ORF">GGQ89_003967</name>
    <name evidence="3" type="ORF">JYA60_00745</name>
</gene>